<dbReference type="Proteomes" id="UP000248616">
    <property type="component" value="Unassembled WGS sequence"/>
</dbReference>
<name>A0A2W7CCE0_9HYPH</name>
<dbReference type="SUPFAM" id="SSF55729">
    <property type="entry name" value="Acyl-CoA N-acyltransferases (Nat)"/>
    <property type="match status" value="1"/>
</dbReference>
<evidence type="ECO:0000259" key="1">
    <source>
        <dbReference type="PROSITE" id="PS51186"/>
    </source>
</evidence>
<comment type="caution">
    <text evidence="2">The sequence shown here is derived from an EMBL/GenBank/DDBJ whole genome shotgun (WGS) entry which is preliminary data.</text>
</comment>
<accession>A0A2W7CCE0</accession>
<evidence type="ECO:0000313" key="2">
    <source>
        <dbReference type="EMBL" id="PZV39238.1"/>
    </source>
</evidence>
<dbReference type="InterPro" id="IPR000182">
    <property type="entry name" value="GNAT_dom"/>
</dbReference>
<keyword evidence="3" id="KW-1185">Reference proteome</keyword>
<feature type="domain" description="N-acetyltransferase" evidence="1">
    <location>
        <begin position="28"/>
        <end position="184"/>
    </location>
</feature>
<proteinExistence type="predicted"/>
<reference evidence="3" key="1">
    <citation type="submission" date="2017-03" db="EMBL/GenBank/DDBJ databases">
        <authorList>
            <person name="Safronova V.I."/>
            <person name="Sazanova A.L."/>
            <person name="Chirak E.R."/>
        </authorList>
    </citation>
    <scope>NUCLEOTIDE SEQUENCE [LARGE SCALE GENOMIC DNA]</scope>
    <source>
        <strain evidence="3">Ach-343</strain>
    </source>
</reference>
<dbReference type="Pfam" id="PF13302">
    <property type="entry name" value="Acetyltransf_3"/>
    <property type="match status" value="1"/>
</dbReference>
<dbReference type="PANTHER" id="PTHR39173:SF1">
    <property type="entry name" value="ACETYLTRANSFERASE"/>
    <property type="match status" value="1"/>
</dbReference>
<dbReference type="PANTHER" id="PTHR39173">
    <property type="entry name" value="ACETYLTRANSFERASE"/>
    <property type="match status" value="1"/>
</dbReference>
<organism evidence="2 3">
    <name type="scientific">Mesorhizobium kowhaii</name>
    <dbReference type="NCBI Taxonomy" id="1300272"/>
    <lineage>
        <taxon>Bacteria</taxon>
        <taxon>Pseudomonadati</taxon>
        <taxon>Pseudomonadota</taxon>
        <taxon>Alphaproteobacteria</taxon>
        <taxon>Hyphomicrobiales</taxon>
        <taxon>Phyllobacteriaceae</taxon>
        <taxon>Mesorhizobium</taxon>
    </lineage>
</organism>
<dbReference type="Gene3D" id="3.40.630.30">
    <property type="match status" value="1"/>
</dbReference>
<sequence length="185" mass="20419">MVQIVKPALEHLASYKAALERGWSPDNVRLEQATREQLAAIEKDPVAFLADLDDPLAKGGPITLPDGRKVPRLPGFRRWIWDGEASGSIGFRWQKGTAALPPHMLGHIGYAVVPWKRRRGYATEALRLMLDEARAVGLPYVEITAKPGNPASHKVILANGGKLVDRFFEDAAYGGAESLRFRLEL</sequence>
<dbReference type="EMBL" id="MZXV01000013">
    <property type="protein sequence ID" value="PZV39238.1"/>
    <property type="molecule type" value="Genomic_DNA"/>
</dbReference>
<protein>
    <submittedName>
        <fullName evidence="2">GNAT family N-acetyltransferase</fullName>
    </submittedName>
</protein>
<evidence type="ECO:0000313" key="3">
    <source>
        <dbReference type="Proteomes" id="UP000248616"/>
    </source>
</evidence>
<dbReference type="AlphaFoldDB" id="A0A2W7CCE0"/>
<keyword evidence="2" id="KW-0808">Transferase</keyword>
<dbReference type="RefSeq" id="WP_111542988.1">
    <property type="nucleotide sequence ID" value="NZ_MZXV01000013.1"/>
</dbReference>
<dbReference type="OrthoDB" id="5293267at2"/>
<gene>
    <name evidence="2" type="ORF">B5V02_04365</name>
</gene>
<dbReference type="InterPro" id="IPR016181">
    <property type="entry name" value="Acyl_CoA_acyltransferase"/>
</dbReference>
<dbReference type="GO" id="GO:0016747">
    <property type="term" value="F:acyltransferase activity, transferring groups other than amino-acyl groups"/>
    <property type="evidence" value="ECO:0007669"/>
    <property type="project" value="InterPro"/>
</dbReference>
<dbReference type="PROSITE" id="PS51186">
    <property type="entry name" value="GNAT"/>
    <property type="match status" value="1"/>
</dbReference>